<feature type="domain" description="Exonuclease" evidence="4">
    <location>
        <begin position="28"/>
        <end position="185"/>
    </location>
</feature>
<gene>
    <name evidence="5" type="ORF">M2280_005760</name>
</gene>
<sequence length="198" mass="21128">MFGTEEDAVPTFTLTPRQWASAMLAPGAACILDTETTSLDGSIIEVAVIDAATGEVLLDTLVDPGGVPIHPDAYAVHGLTAADLAGAPTWPQVHARLAAITARRKVLAYNAAFDRDRVLYDCRRAGIDPAHLFDPARWYCVMARRCQALGLGPDGRLRLDGGHRALADIQATRALLQLLADGRPDLAALEGAEWPRPA</sequence>
<dbReference type="SMART" id="SM00479">
    <property type="entry name" value="EXOIII"/>
    <property type="match status" value="1"/>
</dbReference>
<keyword evidence="3" id="KW-0269">Exonuclease</keyword>
<dbReference type="PANTHER" id="PTHR30231">
    <property type="entry name" value="DNA POLYMERASE III SUBUNIT EPSILON"/>
    <property type="match status" value="1"/>
</dbReference>
<keyword evidence="1" id="KW-0540">Nuclease</keyword>
<evidence type="ECO:0000256" key="1">
    <source>
        <dbReference type="ARBA" id="ARBA00022722"/>
    </source>
</evidence>
<dbReference type="EC" id="2.7.7.7" evidence="5"/>
<evidence type="ECO:0000313" key="6">
    <source>
        <dbReference type="Proteomes" id="UP001160334"/>
    </source>
</evidence>
<evidence type="ECO:0000313" key="5">
    <source>
        <dbReference type="EMBL" id="MDH6284500.1"/>
    </source>
</evidence>
<keyword evidence="6" id="KW-1185">Reference proteome</keyword>
<dbReference type="InterPro" id="IPR012337">
    <property type="entry name" value="RNaseH-like_sf"/>
</dbReference>
<accession>A0ABT6MJW0</accession>
<dbReference type="CDD" id="cd06127">
    <property type="entry name" value="DEDDh"/>
    <property type="match status" value="1"/>
</dbReference>
<dbReference type="InterPro" id="IPR036397">
    <property type="entry name" value="RNaseH_sf"/>
</dbReference>
<dbReference type="InterPro" id="IPR013520">
    <property type="entry name" value="Ribonucl_H"/>
</dbReference>
<protein>
    <submittedName>
        <fullName evidence="5">DNA polymerase-3 subunit epsilon</fullName>
        <ecNumber evidence="5">2.7.7.7</ecNumber>
    </submittedName>
</protein>
<dbReference type="Pfam" id="PF00929">
    <property type="entry name" value="RNase_T"/>
    <property type="match status" value="1"/>
</dbReference>
<keyword evidence="5" id="KW-0808">Transferase</keyword>
<dbReference type="Gene3D" id="3.30.420.10">
    <property type="entry name" value="Ribonuclease H-like superfamily/Ribonuclease H"/>
    <property type="match status" value="1"/>
</dbReference>
<dbReference type="GO" id="GO:0003887">
    <property type="term" value="F:DNA-directed DNA polymerase activity"/>
    <property type="evidence" value="ECO:0007669"/>
    <property type="project" value="UniProtKB-EC"/>
</dbReference>
<evidence type="ECO:0000259" key="4">
    <source>
        <dbReference type="SMART" id="SM00479"/>
    </source>
</evidence>
<reference evidence="5 6" key="1">
    <citation type="submission" date="2023-04" db="EMBL/GenBank/DDBJ databases">
        <title>Forest soil microbial communities from Buena Vista Peninsula, Colon Province, Panama.</title>
        <authorList>
            <person name="Bouskill N."/>
        </authorList>
    </citation>
    <scope>NUCLEOTIDE SEQUENCE [LARGE SCALE GENOMIC DNA]</scope>
    <source>
        <strain evidence="5 6">CFH S0262</strain>
    </source>
</reference>
<proteinExistence type="predicted"/>
<comment type="caution">
    <text evidence="5">The sequence shown here is derived from an EMBL/GenBank/DDBJ whole genome shotgun (WGS) entry which is preliminary data.</text>
</comment>
<name>A0ABT6MJW0_9NOCA</name>
<dbReference type="Proteomes" id="UP001160334">
    <property type="component" value="Unassembled WGS sequence"/>
</dbReference>
<organism evidence="5 6">
    <name type="scientific">Prescottella agglutinans</name>
    <dbReference type="NCBI Taxonomy" id="1644129"/>
    <lineage>
        <taxon>Bacteria</taxon>
        <taxon>Bacillati</taxon>
        <taxon>Actinomycetota</taxon>
        <taxon>Actinomycetes</taxon>
        <taxon>Mycobacteriales</taxon>
        <taxon>Nocardiaceae</taxon>
        <taxon>Prescottella</taxon>
    </lineage>
</organism>
<evidence type="ECO:0000256" key="3">
    <source>
        <dbReference type="ARBA" id="ARBA00022839"/>
    </source>
</evidence>
<dbReference type="EMBL" id="JARXVC010000023">
    <property type="protein sequence ID" value="MDH6284500.1"/>
    <property type="molecule type" value="Genomic_DNA"/>
</dbReference>
<dbReference type="SUPFAM" id="SSF53098">
    <property type="entry name" value="Ribonuclease H-like"/>
    <property type="match status" value="1"/>
</dbReference>
<dbReference type="PANTHER" id="PTHR30231:SF4">
    <property type="entry name" value="PROTEIN NEN2"/>
    <property type="match status" value="1"/>
</dbReference>
<evidence type="ECO:0000256" key="2">
    <source>
        <dbReference type="ARBA" id="ARBA00022801"/>
    </source>
</evidence>
<keyword evidence="5" id="KW-0548">Nucleotidyltransferase</keyword>
<keyword evidence="2" id="KW-0378">Hydrolase</keyword>